<evidence type="ECO:0000259" key="7">
    <source>
        <dbReference type="PROSITE" id="PS50071"/>
    </source>
</evidence>
<dbReference type="GO" id="GO:0005634">
    <property type="term" value="C:nucleus"/>
    <property type="evidence" value="ECO:0007669"/>
    <property type="project" value="UniProtKB-SubCell"/>
</dbReference>
<proteinExistence type="predicted"/>
<dbReference type="PROSITE" id="PS00027">
    <property type="entry name" value="HOMEOBOX_1"/>
    <property type="match status" value="1"/>
</dbReference>
<feature type="domain" description="Homeobox" evidence="7">
    <location>
        <begin position="45"/>
        <end position="105"/>
    </location>
</feature>
<accession>A0A146K898</accession>
<evidence type="ECO:0000256" key="2">
    <source>
        <dbReference type="ARBA" id="ARBA00023155"/>
    </source>
</evidence>
<evidence type="ECO:0000256" key="1">
    <source>
        <dbReference type="ARBA" id="ARBA00023125"/>
    </source>
</evidence>
<dbReference type="EMBL" id="GDID01004442">
    <property type="protein sequence ID" value="JAP92164.1"/>
    <property type="molecule type" value="Transcribed_RNA"/>
</dbReference>
<dbReference type="PROSITE" id="PS50071">
    <property type="entry name" value="HOMEOBOX_2"/>
    <property type="match status" value="1"/>
</dbReference>
<feature type="non-terminal residue" evidence="8">
    <location>
        <position position="1"/>
    </location>
</feature>
<dbReference type="InterPro" id="IPR017970">
    <property type="entry name" value="Homeobox_CS"/>
</dbReference>
<dbReference type="InterPro" id="IPR009057">
    <property type="entry name" value="Homeodomain-like_sf"/>
</dbReference>
<evidence type="ECO:0000256" key="3">
    <source>
        <dbReference type="ARBA" id="ARBA00023242"/>
    </source>
</evidence>
<dbReference type="GO" id="GO:0000981">
    <property type="term" value="F:DNA-binding transcription factor activity, RNA polymerase II-specific"/>
    <property type="evidence" value="ECO:0007669"/>
    <property type="project" value="InterPro"/>
</dbReference>
<feature type="DNA-binding region" description="Homeobox" evidence="4">
    <location>
        <begin position="47"/>
        <end position="106"/>
    </location>
</feature>
<dbReference type="SUPFAM" id="SSF46689">
    <property type="entry name" value="Homeodomain-like"/>
    <property type="match status" value="1"/>
</dbReference>
<sequence>PMARIGENNLREVFYVQLTQEGVSQLQNILQNPSYAKQVQPEISQDSKQQNQRYSRKQIENLQSFYDQSQYPGPEKIREISYYTGLSAWQIRVWFSNRRTRQKNQPSFDSSIQSENDFSSTSEVLQLLANLVSEKK</sequence>
<gene>
    <name evidence="8" type="ORF">TPC1_15985</name>
</gene>
<dbReference type="Pfam" id="PF00046">
    <property type="entry name" value="Homeodomain"/>
    <property type="match status" value="1"/>
</dbReference>
<dbReference type="GO" id="GO:0003677">
    <property type="term" value="F:DNA binding"/>
    <property type="evidence" value="ECO:0007669"/>
    <property type="project" value="UniProtKB-UniRule"/>
</dbReference>
<keyword evidence="2 4" id="KW-0371">Homeobox</keyword>
<evidence type="ECO:0000256" key="6">
    <source>
        <dbReference type="SAM" id="MobiDB-lite"/>
    </source>
</evidence>
<protein>
    <submittedName>
        <fullName evidence="8">Homeobox domain-containing protein</fullName>
    </submittedName>
</protein>
<evidence type="ECO:0000256" key="5">
    <source>
        <dbReference type="RuleBase" id="RU000682"/>
    </source>
</evidence>
<dbReference type="Gene3D" id="1.10.10.60">
    <property type="entry name" value="Homeodomain-like"/>
    <property type="match status" value="1"/>
</dbReference>
<dbReference type="InterPro" id="IPR001356">
    <property type="entry name" value="HD"/>
</dbReference>
<keyword evidence="3 4" id="KW-0539">Nucleus</keyword>
<feature type="region of interest" description="Disordered" evidence="6">
    <location>
        <begin position="101"/>
        <end position="120"/>
    </location>
</feature>
<organism evidence="8">
    <name type="scientific">Trepomonas sp. PC1</name>
    <dbReference type="NCBI Taxonomy" id="1076344"/>
    <lineage>
        <taxon>Eukaryota</taxon>
        <taxon>Metamonada</taxon>
        <taxon>Diplomonadida</taxon>
        <taxon>Hexamitidae</taxon>
        <taxon>Hexamitinae</taxon>
        <taxon>Trepomonas</taxon>
    </lineage>
</organism>
<dbReference type="SMART" id="SM00389">
    <property type="entry name" value="HOX"/>
    <property type="match status" value="1"/>
</dbReference>
<name>A0A146K898_9EUKA</name>
<dbReference type="AlphaFoldDB" id="A0A146K898"/>
<keyword evidence="1 4" id="KW-0238">DNA-binding</keyword>
<reference evidence="8" key="1">
    <citation type="submission" date="2015-07" db="EMBL/GenBank/DDBJ databases">
        <title>Adaptation to a free-living lifestyle via gene acquisitions in the diplomonad Trepomonas sp. PC1.</title>
        <authorList>
            <person name="Xu F."/>
            <person name="Jerlstrom-Hultqvist J."/>
            <person name="Kolisko M."/>
            <person name="Simpson A.G.B."/>
            <person name="Roger A.J."/>
            <person name="Svard S.G."/>
            <person name="Andersson J.O."/>
        </authorList>
    </citation>
    <scope>NUCLEOTIDE SEQUENCE</scope>
    <source>
        <strain evidence="8">PC1</strain>
    </source>
</reference>
<evidence type="ECO:0000256" key="4">
    <source>
        <dbReference type="PROSITE-ProRule" id="PRU00108"/>
    </source>
</evidence>
<comment type="subcellular location">
    <subcellularLocation>
        <location evidence="4 5">Nucleus</location>
    </subcellularLocation>
</comment>
<feature type="compositionally biased region" description="Polar residues" evidence="6">
    <location>
        <begin position="103"/>
        <end position="120"/>
    </location>
</feature>
<evidence type="ECO:0000313" key="8">
    <source>
        <dbReference type="EMBL" id="JAP92164.1"/>
    </source>
</evidence>
<dbReference type="CDD" id="cd00086">
    <property type="entry name" value="homeodomain"/>
    <property type="match status" value="1"/>
</dbReference>